<evidence type="ECO:0000313" key="1">
    <source>
        <dbReference type="EMBL" id="QES42160.1"/>
    </source>
</evidence>
<evidence type="ECO:0008006" key="3">
    <source>
        <dbReference type="Google" id="ProtNLM"/>
    </source>
</evidence>
<gene>
    <name evidence="1" type="ORF">DEJ49_15220</name>
</gene>
<dbReference type="EMBL" id="CP029191">
    <property type="protein sequence ID" value="QES42160.1"/>
    <property type="molecule type" value="Genomic_DNA"/>
</dbReference>
<dbReference type="AlphaFoldDB" id="A0A5P2CIQ2"/>
<name>A0A5P2CIQ2_STRVZ</name>
<dbReference type="InterPro" id="IPR007438">
    <property type="entry name" value="DUF488"/>
</dbReference>
<sequence length="206" mass="22853">MSSDMLMTIGHSNHDLDTLVGLLRQNGVTAVADVRSVPASQFAPHFNRKSLEPALQATGIKYVFLGEELGARTDDMSCYVDGRVQYGRLAQTRKFREGIERLAKGAVTERIAIMCTEGEPLNCHRTVLVSRVLAEGGAVVQHIHGDGRVESHDSAMERLMAKFGLAEPELFRTPDERLDEALSRQEERIAYVRQDSPDDTDRTADV</sequence>
<dbReference type="Pfam" id="PF04343">
    <property type="entry name" value="DUF488"/>
    <property type="match status" value="1"/>
</dbReference>
<dbReference type="RefSeq" id="WP_150184621.1">
    <property type="nucleotide sequence ID" value="NZ_CP029191.1"/>
</dbReference>
<proteinExistence type="predicted"/>
<dbReference type="PANTHER" id="PTHR39337">
    <property type="entry name" value="BLR5642 PROTEIN"/>
    <property type="match status" value="1"/>
</dbReference>
<organism evidence="1 2">
    <name type="scientific">Streptomyces venezuelae</name>
    <dbReference type="NCBI Taxonomy" id="54571"/>
    <lineage>
        <taxon>Bacteria</taxon>
        <taxon>Bacillati</taxon>
        <taxon>Actinomycetota</taxon>
        <taxon>Actinomycetes</taxon>
        <taxon>Kitasatosporales</taxon>
        <taxon>Streptomycetaceae</taxon>
        <taxon>Streptomyces</taxon>
    </lineage>
</organism>
<dbReference type="Proteomes" id="UP000324015">
    <property type="component" value="Chromosome"/>
</dbReference>
<reference evidence="1 2" key="1">
    <citation type="submission" date="2018-05" db="EMBL/GenBank/DDBJ databases">
        <title>Streptomyces venezuelae.</title>
        <authorList>
            <person name="Kim W."/>
            <person name="Lee N."/>
            <person name="Cho B.-K."/>
        </authorList>
    </citation>
    <scope>NUCLEOTIDE SEQUENCE [LARGE SCALE GENOMIC DNA]</scope>
    <source>
        <strain evidence="1 2">ATCC 14585</strain>
    </source>
</reference>
<accession>A0A5P2CIQ2</accession>
<protein>
    <recommendedName>
        <fullName evidence="3">DUF488 domain-containing protein</fullName>
    </recommendedName>
</protein>
<dbReference type="PANTHER" id="PTHR39337:SF1">
    <property type="entry name" value="BLR5642 PROTEIN"/>
    <property type="match status" value="1"/>
</dbReference>
<evidence type="ECO:0000313" key="2">
    <source>
        <dbReference type="Proteomes" id="UP000324015"/>
    </source>
</evidence>